<evidence type="ECO:0008006" key="3">
    <source>
        <dbReference type="Google" id="ProtNLM"/>
    </source>
</evidence>
<keyword evidence="1" id="KW-0175">Coiled coil</keyword>
<organism evidence="2">
    <name type="scientific">Schlesneria paludicola</name>
    <dbReference type="NCBI Taxonomy" id="360056"/>
    <lineage>
        <taxon>Bacteria</taxon>
        <taxon>Pseudomonadati</taxon>
        <taxon>Planctomycetota</taxon>
        <taxon>Planctomycetia</taxon>
        <taxon>Planctomycetales</taxon>
        <taxon>Planctomycetaceae</taxon>
        <taxon>Schlesneria</taxon>
    </lineage>
</organism>
<name>A0A7C4QNW4_9PLAN</name>
<protein>
    <recommendedName>
        <fullName evidence="3">Magnesium transporter MgtE intracellular domain-containing protein</fullName>
    </recommendedName>
</protein>
<dbReference type="AlphaFoldDB" id="A0A7C4QNW4"/>
<evidence type="ECO:0000313" key="2">
    <source>
        <dbReference type="EMBL" id="HGT39183.1"/>
    </source>
</evidence>
<accession>A0A7C4QNW4</accession>
<comment type="caution">
    <text evidence="2">The sequence shown here is derived from an EMBL/GenBank/DDBJ whole genome shotgun (WGS) entry which is preliminary data.</text>
</comment>
<feature type="coiled-coil region" evidence="1">
    <location>
        <begin position="81"/>
        <end position="133"/>
    </location>
</feature>
<dbReference type="SUPFAM" id="SSF158791">
    <property type="entry name" value="MgtE N-terminal domain-like"/>
    <property type="match status" value="1"/>
</dbReference>
<evidence type="ECO:0000256" key="1">
    <source>
        <dbReference type="SAM" id="Coils"/>
    </source>
</evidence>
<dbReference type="EMBL" id="DSVQ01000012">
    <property type="protein sequence ID" value="HGT39183.1"/>
    <property type="molecule type" value="Genomic_DNA"/>
</dbReference>
<sequence>MLRSLLVIGAVFCATLVLAEGLVLGYLWVAGHLSGDTLRAVQLALQNPAGEETAAPATEPQVDIPSQEEILQARLMRILQLNAREAELEILKRMVSDAANQLISDRQALDQWKEAFRTELQRLEEQARGEAVEQVRTVLLALPPEDAAQRLLSLPHEDAVLLARGLPEKTIARILQALQADPQSAARGQKLFEALYRGEPKTTLIEHTLNQLQPSTSLARSSD</sequence>
<reference evidence="2" key="1">
    <citation type="journal article" date="2020" name="mSystems">
        <title>Genome- and Community-Level Interaction Insights into Carbon Utilization and Element Cycling Functions of Hydrothermarchaeota in Hydrothermal Sediment.</title>
        <authorList>
            <person name="Zhou Z."/>
            <person name="Liu Y."/>
            <person name="Xu W."/>
            <person name="Pan J."/>
            <person name="Luo Z.H."/>
            <person name="Li M."/>
        </authorList>
    </citation>
    <scope>NUCLEOTIDE SEQUENCE [LARGE SCALE GENOMIC DNA]</scope>
    <source>
        <strain evidence="2">SpSt-508</strain>
    </source>
</reference>
<gene>
    <name evidence="2" type="ORF">ENS64_07970</name>
</gene>
<proteinExistence type="predicted"/>